<sequence>MEKFSHFNMEGHARMVDFGDKADTHRTAVASGRVLMNPHTLEHGIEILRDYASEYASIHTSNQKNDKRS</sequence>
<dbReference type="Proteomes" id="UP001164733">
    <property type="component" value="Chromosome"/>
</dbReference>
<gene>
    <name evidence="1" type="ORF">LL038_16910</name>
</gene>
<protein>
    <recommendedName>
        <fullName evidence="3">Cyclic pyranopterin monophosphate synthase</fullName>
    </recommendedName>
</protein>
<evidence type="ECO:0000313" key="1">
    <source>
        <dbReference type="EMBL" id="WAG59311.1"/>
    </source>
</evidence>
<proteinExistence type="predicted"/>
<accession>A0AA47EFL5</accession>
<reference evidence="1" key="1">
    <citation type="submission" date="2021-11" db="EMBL/GenBank/DDBJ databases">
        <title>Clostridia strains as spoilage organisms.</title>
        <authorList>
            <person name="Wambui J."/>
            <person name="Stevens M.J.A."/>
            <person name="Stephan R."/>
        </authorList>
    </citation>
    <scope>NUCLEOTIDE SEQUENCE</scope>
    <source>
        <strain evidence="1">CF009</strain>
    </source>
</reference>
<evidence type="ECO:0008006" key="3">
    <source>
        <dbReference type="Google" id="ProtNLM"/>
    </source>
</evidence>
<evidence type="ECO:0000313" key="2">
    <source>
        <dbReference type="Proteomes" id="UP001164733"/>
    </source>
</evidence>
<name>A0AA47EFL5_9CLOT</name>
<dbReference type="EMBL" id="CP086239">
    <property type="protein sequence ID" value="WAG59311.1"/>
    <property type="molecule type" value="Genomic_DNA"/>
</dbReference>
<dbReference type="RefSeq" id="WP_216124953.1">
    <property type="nucleotide sequence ID" value="NZ_CP086239.1"/>
</dbReference>
<dbReference type="AlphaFoldDB" id="A0AA47EFL5"/>
<organism evidence="1 2">
    <name type="scientific">Clostridium estertheticum</name>
    <dbReference type="NCBI Taxonomy" id="238834"/>
    <lineage>
        <taxon>Bacteria</taxon>
        <taxon>Bacillati</taxon>
        <taxon>Bacillota</taxon>
        <taxon>Clostridia</taxon>
        <taxon>Eubacteriales</taxon>
        <taxon>Clostridiaceae</taxon>
        <taxon>Clostridium</taxon>
    </lineage>
</organism>